<evidence type="ECO:0000313" key="2">
    <source>
        <dbReference type="Proteomes" id="UP001642360"/>
    </source>
</evidence>
<comment type="caution">
    <text evidence="1">The sequence shown here is derived from an EMBL/GenBank/DDBJ whole genome shotgun (WGS) entry which is preliminary data.</text>
</comment>
<sequence length="104" mass="11626">MPGLFYKALYAIQEETTNQDHPLLKEEGFKFNNDGLGTSTAWANSVHTSPAGASLPVAGELQPRGIRQLQDQWKGCASPHPNLLRGLCHFHLGCWYTHLRRLIT</sequence>
<proteinExistence type="predicted"/>
<protein>
    <submittedName>
        <fullName evidence="1">Uncharacterized protein</fullName>
    </submittedName>
</protein>
<gene>
    <name evidence="1" type="ORF">ILEXP_LOCUS39755</name>
</gene>
<name>A0ABC8TLD5_9AQUA</name>
<organism evidence="1 2">
    <name type="scientific">Ilex paraguariensis</name>
    <name type="common">yerba mate</name>
    <dbReference type="NCBI Taxonomy" id="185542"/>
    <lineage>
        <taxon>Eukaryota</taxon>
        <taxon>Viridiplantae</taxon>
        <taxon>Streptophyta</taxon>
        <taxon>Embryophyta</taxon>
        <taxon>Tracheophyta</taxon>
        <taxon>Spermatophyta</taxon>
        <taxon>Magnoliopsida</taxon>
        <taxon>eudicotyledons</taxon>
        <taxon>Gunneridae</taxon>
        <taxon>Pentapetalae</taxon>
        <taxon>asterids</taxon>
        <taxon>campanulids</taxon>
        <taxon>Aquifoliales</taxon>
        <taxon>Aquifoliaceae</taxon>
        <taxon>Ilex</taxon>
    </lineage>
</organism>
<dbReference type="AlphaFoldDB" id="A0ABC8TLD5"/>
<reference evidence="1 2" key="1">
    <citation type="submission" date="2024-02" db="EMBL/GenBank/DDBJ databases">
        <authorList>
            <person name="Vignale AGUSTIN F."/>
            <person name="Sosa J E."/>
            <person name="Modenutti C."/>
        </authorList>
    </citation>
    <scope>NUCLEOTIDE SEQUENCE [LARGE SCALE GENOMIC DNA]</scope>
</reference>
<accession>A0ABC8TLD5</accession>
<evidence type="ECO:0000313" key="1">
    <source>
        <dbReference type="EMBL" id="CAK9170265.1"/>
    </source>
</evidence>
<dbReference type="Proteomes" id="UP001642360">
    <property type="component" value="Unassembled WGS sequence"/>
</dbReference>
<dbReference type="EMBL" id="CAUOFW020005469">
    <property type="protein sequence ID" value="CAK9170265.1"/>
    <property type="molecule type" value="Genomic_DNA"/>
</dbReference>
<keyword evidence="2" id="KW-1185">Reference proteome</keyword>